<proteinExistence type="predicted"/>
<evidence type="ECO:0000313" key="1">
    <source>
        <dbReference type="EMBL" id="AQX41786.1"/>
    </source>
</evidence>
<sequence>MARLNQRTALEAGNHHRGVIHLVMPSWGMGTHLRLVVSVILTVILLDHVIARQCSVLFYRKELIIAAESITGEQVTTWLA</sequence>
<keyword evidence="1" id="KW-0614">Plasmid</keyword>
<dbReference type="AlphaFoldDB" id="A0A0Q0GSY2"/>
<dbReference type="EMBL" id="KY362366">
    <property type="protein sequence ID" value="AQX41786.1"/>
    <property type="molecule type" value="Genomic_DNA"/>
</dbReference>
<geneLocation type="plasmid" evidence="1">
    <name>pPt0893-29</name>
</geneLocation>
<reference evidence="1" key="1">
    <citation type="submission" date="2016-12" db="EMBL/GenBank/DDBJ databases">
        <title>Complete sequence and comparative genomic analysis of eight native Pseudomonas syringae plasmids belonging to the pPT23A family.</title>
        <authorList>
            <person name="Gutierrez-Barranquero J.A."/>
        </authorList>
    </citation>
    <scope>NUCLEOTIDE SEQUENCE</scope>
    <source>
        <strain evidence="1">0893-29</strain>
        <plasmid evidence="1">pPt0893-29</plasmid>
    </source>
</reference>
<protein>
    <submittedName>
        <fullName evidence="1">Uncharacterized protein</fullName>
    </submittedName>
</protein>
<organism evidence="1">
    <name type="scientific">Pseudomonas amygdali pv. tabaci</name>
    <name type="common">Pseudomonas syringae pv. tabaci</name>
    <dbReference type="NCBI Taxonomy" id="322"/>
    <lineage>
        <taxon>Bacteria</taxon>
        <taxon>Pseudomonadati</taxon>
        <taxon>Pseudomonadota</taxon>
        <taxon>Gammaproteobacteria</taxon>
        <taxon>Pseudomonadales</taxon>
        <taxon>Pseudomonadaceae</taxon>
        <taxon>Pseudomonas</taxon>
        <taxon>Pseudomonas amygdali</taxon>
    </lineage>
</organism>
<name>A0A0Q0GSY2_PSEAJ</name>
<accession>A0A0Q0GSY2</accession>